<sequence length="59" mass="6555">MSAYEQAESGLERMANAKIRRAMEEGEFRNLKGEGKPMAPTDAHKHGLSPSDPNYLAHK</sequence>
<gene>
    <name evidence="3" type="ORF">SARC_13139</name>
</gene>
<feature type="non-terminal residue" evidence="3">
    <location>
        <position position="59"/>
    </location>
</feature>
<dbReference type="RefSeq" id="XP_014148214.1">
    <property type="nucleotide sequence ID" value="XM_014292739.1"/>
</dbReference>
<proteinExistence type="predicted"/>
<dbReference type="Proteomes" id="UP000054560">
    <property type="component" value="Unassembled WGS sequence"/>
</dbReference>
<keyword evidence="4" id="KW-1185">Reference proteome</keyword>
<evidence type="ECO:0000256" key="1">
    <source>
        <dbReference type="SAM" id="MobiDB-lite"/>
    </source>
</evidence>
<dbReference type="AlphaFoldDB" id="A0A0L0FC16"/>
<feature type="region of interest" description="Disordered" evidence="1">
    <location>
        <begin position="28"/>
        <end position="59"/>
    </location>
</feature>
<dbReference type="GeneID" id="25913643"/>
<evidence type="ECO:0000259" key="2">
    <source>
        <dbReference type="Pfam" id="PF09350"/>
    </source>
</evidence>
<name>A0A0L0FC16_9EUKA</name>
<organism evidence="3 4">
    <name type="scientific">Sphaeroforma arctica JP610</name>
    <dbReference type="NCBI Taxonomy" id="667725"/>
    <lineage>
        <taxon>Eukaryota</taxon>
        <taxon>Ichthyosporea</taxon>
        <taxon>Ichthyophonida</taxon>
        <taxon>Sphaeroforma</taxon>
    </lineage>
</organism>
<evidence type="ECO:0000313" key="4">
    <source>
        <dbReference type="Proteomes" id="UP000054560"/>
    </source>
</evidence>
<dbReference type="OrthoDB" id="1922282at2759"/>
<dbReference type="InterPro" id="IPR018961">
    <property type="entry name" value="DnaJ_homolog_subfam-C_membr-28"/>
</dbReference>
<feature type="domain" description="DnaJ homologue subfamily C member 28 conserved" evidence="2">
    <location>
        <begin position="14"/>
        <end position="44"/>
    </location>
</feature>
<protein>
    <recommendedName>
        <fullName evidence="2">DnaJ homologue subfamily C member 28 conserved domain-containing protein</fullName>
    </recommendedName>
</protein>
<accession>A0A0L0FC16</accession>
<dbReference type="EMBL" id="KQ244530">
    <property type="protein sequence ID" value="KNC74312.1"/>
    <property type="molecule type" value="Genomic_DNA"/>
</dbReference>
<evidence type="ECO:0000313" key="3">
    <source>
        <dbReference type="EMBL" id="KNC74312.1"/>
    </source>
</evidence>
<reference evidence="3 4" key="1">
    <citation type="submission" date="2011-02" db="EMBL/GenBank/DDBJ databases">
        <title>The Genome Sequence of Sphaeroforma arctica JP610.</title>
        <authorList>
            <consortium name="The Broad Institute Genome Sequencing Platform"/>
            <person name="Russ C."/>
            <person name="Cuomo C."/>
            <person name="Young S.K."/>
            <person name="Zeng Q."/>
            <person name="Gargeya S."/>
            <person name="Alvarado L."/>
            <person name="Berlin A."/>
            <person name="Chapman S.B."/>
            <person name="Chen Z."/>
            <person name="Freedman E."/>
            <person name="Gellesch M."/>
            <person name="Goldberg J."/>
            <person name="Griggs A."/>
            <person name="Gujja S."/>
            <person name="Heilman E."/>
            <person name="Heiman D."/>
            <person name="Howarth C."/>
            <person name="Mehta T."/>
            <person name="Neiman D."/>
            <person name="Pearson M."/>
            <person name="Roberts A."/>
            <person name="Saif S."/>
            <person name="Shea T."/>
            <person name="Shenoy N."/>
            <person name="Sisk P."/>
            <person name="Stolte C."/>
            <person name="Sykes S."/>
            <person name="White J."/>
            <person name="Yandava C."/>
            <person name="Burger G."/>
            <person name="Gray M.W."/>
            <person name="Holland P.W.H."/>
            <person name="King N."/>
            <person name="Lang F.B.F."/>
            <person name="Roger A.J."/>
            <person name="Ruiz-Trillo I."/>
            <person name="Haas B."/>
            <person name="Nusbaum C."/>
            <person name="Birren B."/>
        </authorList>
    </citation>
    <scope>NUCLEOTIDE SEQUENCE [LARGE SCALE GENOMIC DNA]</scope>
    <source>
        <strain evidence="3 4">JP610</strain>
    </source>
</reference>
<dbReference type="Pfam" id="PF09350">
    <property type="entry name" value="DJC28_CD"/>
    <property type="match status" value="1"/>
</dbReference>